<name>G8M109_ACECE</name>
<gene>
    <name evidence="1" type="ordered locus">Clocl_0205</name>
</gene>
<dbReference type="Proteomes" id="UP000005435">
    <property type="component" value="Chromosome"/>
</dbReference>
<dbReference type="KEGG" id="ccl:Clocl_0205"/>
<keyword evidence="2" id="KW-1185">Reference proteome</keyword>
<reference evidence="2" key="1">
    <citation type="submission" date="2011-12" db="EMBL/GenBank/DDBJ databases">
        <title>Complete sequence of Clostridium clariflavum DSM 19732.</title>
        <authorList>
            <consortium name="US DOE Joint Genome Institute"/>
            <person name="Lucas S."/>
            <person name="Han J."/>
            <person name="Lapidus A."/>
            <person name="Cheng J.-F."/>
            <person name="Goodwin L."/>
            <person name="Pitluck S."/>
            <person name="Peters L."/>
            <person name="Teshima H."/>
            <person name="Detter J.C."/>
            <person name="Han C."/>
            <person name="Tapia R."/>
            <person name="Land M."/>
            <person name="Hauser L."/>
            <person name="Kyrpides N."/>
            <person name="Ivanova N."/>
            <person name="Pagani I."/>
            <person name="Kitzmiller T."/>
            <person name="Lynd L."/>
            <person name="Izquierdo J."/>
            <person name="Woyke T."/>
        </authorList>
    </citation>
    <scope>NUCLEOTIDE SEQUENCE [LARGE SCALE GENOMIC DNA]</scope>
    <source>
        <strain evidence="2">DSM 19732 / NBRC 101661 / EBR45</strain>
    </source>
</reference>
<organism evidence="1 2">
    <name type="scientific">Acetivibrio clariflavus (strain DSM 19732 / NBRC 101661 / EBR45)</name>
    <name type="common">Clostridium clariflavum</name>
    <dbReference type="NCBI Taxonomy" id="720554"/>
    <lineage>
        <taxon>Bacteria</taxon>
        <taxon>Bacillati</taxon>
        <taxon>Bacillota</taxon>
        <taxon>Clostridia</taxon>
        <taxon>Eubacteriales</taxon>
        <taxon>Oscillospiraceae</taxon>
        <taxon>Acetivibrio</taxon>
    </lineage>
</organism>
<reference evidence="1 2" key="2">
    <citation type="journal article" date="2012" name="Stand. Genomic Sci.">
        <title>Complete Genome Sequence of Clostridium clariflavum DSM 19732.</title>
        <authorList>
            <person name="Izquierdo J.A."/>
            <person name="Goodwin L."/>
            <person name="Davenport K.W."/>
            <person name="Teshima H."/>
            <person name="Bruce D."/>
            <person name="Detter C."/>
            <person name="Tapia R."/>
            <person name="Han S."/>
            <person name="Land M."/>
            <person name="Hauser L."/>
            <person name="Jeffries C.D."/>
            <person name="Han J."/>
            <person name="Pitluck S."/>
            <person name="Nolan M."/>
            <person name="Chen A."/>
            <person name="Huntemann M."/>
            <person name="Mavromatis K."/>
            <person name="Mikhailova N."/>
            <person name="Liolios K."/>
            <person name="Woyke T."/>
            <person name="Lynd L.R."/>
        </authorList>
    </citation>
    <scope>NUCLEOTIDE SEQUENCE [LARGE SCALE GENOMIC DNA]</scope>
    <source>
        <strain evidence="2">DSM 19732 / NBRC 101661 / EBR45</strain>
    </source>
</reference>
<protein>
    <submittedName>
        <fullName evidence="1">Uncharacterized protein</fullName>
    </submittedName>
</protein>
<sequence length="109" mass="12551">MVKVVNEFGDLVAVVKYNNNLDFWDGRNFSCGSPGRHLGITKLKDGSYVLIHGTDWQGERDYAEIVTDEEALNAIISTGHIELLEKKKYEPLKKLYEEKYLNQEIEEDD</sequence>
<dbReference type="RefSeq" id="WP_014253588.1">
    <property type="nucleotide sequence ID" value="NC_016627.1"/>
</dbReference>
<dbReference type="EMBL" id="CP003065">
    <property type="protein sequence ID" value="AEV66950.1"/>
    <property type="molecule type" value="Genomic_DNA"/>
</dbReference>
<accession>G8M109</accession>
<dbReference type="HOGENOM" id="CLU_1988141_0_0_9"/>
<dbReference type="OrthoDB" id="2083346at2"/>
<evidence type="ECO:0000313" key="1">
    <source>
        <dbReference type="EMBL" id="AEV66950.1"/>
    </source>
</evidence>
<dbReference type="AlphaFoldDB" id="G8M109"/>
<evidence type="ECO:0000313" key="2">
    <source>
        <dbReference type="Proteomes" id="UP000005435"/>
    </source>
</evidence>
<proteinExistence type="predicted"/>
<dbReference type="eggNOG" id="ENOG50344I0">
    <property type="taxonomic scope" value="Bacteria"/>
</dbReference>